<reference evidence="3 4" key="2">
    <citation type="journal article" date="2016" name="Front. Microbiol.">
        <title>Genome and transcriptome sequences reveal the specific parasitism of the nematophagous Purpureocillium lilacinum 36-1.</title>
        <authorList>
            <person name="Xie J."/>
            <person name="Li S."/>
            <person name="Mo C."/>
            <person name="Xiao X."/>
            <person name="Peng D."/>
            <person name="Wang G."/>
            <person name="Xiao Y."/>
        </authorList>
    </citation>
    <scope>NUCLEOTIDE SEQUENCE [LARGE SCALE GENOMIC DNA]</scope>
    <source>
        <strain evidence="3 4">36-1</strain>
    </source>
</reference>
<dbReference type="Proteomes" id="UP000245956">
    <property type="component" value="Unassembled WGS sequence"/>
</dbReference>
<evidence type="ECO:0000313" key="3">
    <source>
        <dbReference type="EMBL" id="PWI74224.1"/>
    </source>
</evidence>
<dbReference type="Proteomes" id="UP001287286">
    <property type="component" value="Unassembled WGS sequence"/>
</dbReference>
<dbReference type="EMBL" id="JAWRVI010000034">
    <property type="protein sequence ID" value="KAK4087187.1"/>
    <property type="molecule type" value="Genomic_DNA"/>
</dbReference>
<reference evidence="2 5" key="4">
    <citation type="journal article" date="2024" name="Microbiol. Resour. Announc.">
        <title>Genome annotations for the ascomycete fungi Trichoderma harzianum, Trichoderma aggressivum, and Purpureocillium lilacinum.</title>
        <authorList>
            <person name="Beijen E.P.W."/>
            <person name="Ohm R.A."/>
        </authorList>
    </citation>
    <scope>NUCLEOTIDE SEQUENCE [LARGE SCALE GENOMIC DNA]</scope>
    <source>
        <strain evidence="2 5">CBS 150709</strain>
    </source>
</reference>
<sequence length="281" mass="31053">MRRAHGHAAWCHRRLFDDTRHTCYCSLAPSASTPGDALARRLLYGRVTSHSSSTTSWPMATGARRRGLVMPAASQDRRLTRPPPFPRPNNSEWDGTFNTHDAHPSPGWTRRGASRPMLLRQQPWHGLIPRRVTSRVTKLIVGLRTFGFAAKNQVDIKAGLCQIHLAYPGQHCPPHSSDLASIGSTAPGGRYRRHLPHFQPQLYSATTSSPSSRCATSQRIITSTRPAQTQAPTSAAPRQTATAISHVRQGLMNATLFFLKPARYVANEPPRLKSPWSADHG</sequence>
<dbReference type="EMBL" id="LCWV01000003">
    <property type="protein sequence ID" value="PWI74224.1"/>
    <property type="molecule type" value="Genomic_DNA"/>
</dbReference>
<comment type="caution">
    <text evidence="3">The sequence shown here is derived from an EMBL/GenBank/DDBJ whole genome shotgun (WGS) entry which is preliminary data.</text>
</comment>
<feature type="compositionally biased region" description="Polar residues" evidence="1">
    <location>
        <begin position="89"/>
        <end position="99"/>
    </location>
</feature>
<proteinExistence type="predicted"/>
<reference evidence="3" key="1">
    <citation type="submission" date="2015-05" db="EMBL/GenBank/DDBJ databases">
        <authorList>
            <person name="Wang D.B."/>
            <person name="Wang M."/>
        </authorList>
    </citation>
    <scope>NUCLEOTIDE SEQUENCE</scope>
    <source>
        <strain evidence="3">36-1</strain>
    </source>
</reference>
<evidence type="ECO:0000256" key="1">
    <source>
        <dbReference type="SAM" id="MobiDB-lite"/>
    </source>
</evidence>
<reference evidence="2" key="3">
    <citation type="submission" date="2023-11" db="EMBL/GenBank/DDBJ databases">
        <authorList>
            <person name="Beijen E."/>
            <person name="Ohm R.A."/>
        </authorList>
    </citation>
    <scope>NUCLEOTIDE SEQUENCE</scope>
    <source>
        <strain evidence="2">CBS 150709</strain>
    </source>
</reference>
<keyword evidence="5" id="KW-1185">Reference proteome</keyword>
<dbReference type="AlphaFoldDB" id="A0A2U3EI83"/>
<accession>A0A2U3EI83</accession>
<evidence type="ECO:0000313" key="2">
    <source>
        <dbReference type="EMBL" id="KAK4087187.1"/>
    </source>
</evidence>
<protein>
    <submittedName>
        <fullName evidence="3">Uncharacterized protein</fullName>
    </submittedName>
</protein>
<organism evidence="3 4">
    <name type="scientific">Purpureocillium lilacinum</name>
    <name type="common">Paecilomyces lilacinus</name>
    <dbReference type="NCBI Taxonomy" id="33203"/>
    <lineage>
        <taxon>Eukaryota</taxon>
        <taxon>Fungi</taxon>
        <taxon>Dikarya</taxon>
        <taxon>Ascomycota</taxon>
        <taxon>Pezizomycotina</taxon>
        <taxon>Sordariomycetes</taxon>
        <taxon>Hypocreomycetidae</taxon>
        <taxon>Hypocreales</taxon>
        <taxon>Ophiocordycipitaceae</taxon>
        <taxon>Purpureocillium</taxon>
    </lineage>
</organism>
<gene>
    <name evidence="3" type="ORF">PCL_07538</name>
    <name evidence="2" type="ORF">Purlil1_8485</name>
</gene>
<feature type="region of interest" description="Disordered" evidence="1">
    <location>
        <begin position="73"/>
        <end position="112"/>
    </location>
</feature>
<evidence type="ECO:0000313" key="4">
    <source>
        <dbReference type="Proteomes" id="UP000245956"/>
    </source>
</evidence>
<evidence type="ECO:0000313" key="5">
    <source>
        <dbReference type="Proteomes" id="UP001287286"/>
    </source>
</evidence>
<name>A0A2U3EI83_PURLI</name>